<evidence type="ECO:0000313" key="2">
    <source>
        <dbReference type="Proteomes" id="UP000262257"/>
    </source>
</evidence>
<protein>
    <submittedName>
        <fullName evidence="1">Uncharacterized protein</fullName>
    </submittedName>
</protein>
<sequence length="148" mass="17505">MQKYISKNNPLDIRYFEEDAAVDDWIELSDYRLMNTEEIKKHEAPKLTKFHTVWDGDGWADSRTPEEIAFYNRSFFPQLSKRQFALYLYDHGMYDQVMGAINANPRFKIEYDSVSDIERLSPMVSDITTLLGWTDEQVDQMWEQASTL</sequence>
<comment type="caution">
    <text evidence="1">The sequence shown here is derived from an EMBL/GenBank/DDBJ whole genome shotgun (WGS) entry which is preliminary data.</text>
</comment>
<reference evidence="1 2" key="1">
    <citation type="journal article" date="2018" name="Nat. Biotechnol.">
        <title>A standardized bacterial taxonomy based on genome phylogeny substantially revises the tree of life.</title>
        <authorList>
            <person name="Parks D.H."/>
            <person name="Chuvochina M."/>
            <person name="Waite D.W."/>
            <person name="Rinke C."/>
            <person name="Skarshewski A."/>
            <person name="Chaumeil P.A."/>
            <person name="Hugenholtz P."/>
        </authorList>
    </citation>
    <scope>NUCLEOTIDE SEQUENCE [LARGE SCALE GENOMIC DNA]</scope>
    <source>
        <strain evidence="1">UBA10045</strain>
    </source>
</reference>
<dbReference type="EMBL" id="DPXL01000051">
    <property type="protein sequence ID" value="HCM30834.1"/>
    <property type="molecule type" value="Genomic_DNA"/>
</dbReference>
<proteinExistence type="predicted"/>
<gene>
    <name evidence="1" type="ORF">DIC32_03675</name>
</gene>
<dbReference type="Proteomes" id="UP000262257">
    <property type="component" value="Unassembled WGS sequence"/>
</dbReference>
<dbReference type="AlphaFoldDB" id="A0A3D3FZF8"/>
<evidence type="ECO:0000313" key="1">
    <source>
        <dbReference type="EMBL" id="HCM30834.1"/>
    </source>
</evidence>
<name>A0A3D3FZF8_ACIRA</name>
<accession>A0A3D3FZF8</accession>
<organism evidence="1 2">
    <name type="scientific">Acinetobacter radioresistens</name>
    <dbReference type="NCBI Taxonomy" id="40216"/>
    <lineage>
        <taxon>Bacteria</taxon>
        <taxon>Pseudomonadati</taxon>
        <taxon>Pseudomonadota</taxon>
        <taxon>Gammaproteobacteria</taxon>
        <taxon>Moraxellales</taxon>
        <taxon>Moraxellaceae</taxon>
        <taxon>Acinetobacter</taxon>
    </lineage>
</organism>